<dbReference type="RefSeq" id="XP_013772912.1">
    <property type="nucleotide sequence ID" value="XM_013917458.2"/>
</dbReference>
<evidence type="ECO:0000256" key="1">
    <source>
        <dbReference type="SAM" id="MobiDB-lite"/>
    </source>
</evidence>
<accession>A0ABM1B1I9</accession>
<feature type="compositionally biased region" description="Basic residues" evidence="1">
    <location>
        <begin position="1"/>
        <end position="16"/>
    </location>
</feature>
<organism evidence="3 4">
    <name type="scientific">Limulus polyphemus</name>
    <name type="common">Atlantic horseshoe crab</name>
    <dbReference type="NCBI Taxonomy" id="6850"/>
    <lineage>
        <taxon>Eukaryota</taxon>
        <taxon>Metazoa</taxon>
        <taxon>Ecdysozoa</taxon>
        <taxon>Arthropoda</taxon>
        <taxon>Chelicerata</taxon>
        <taxon>Merostomata</taxon>
        <taxon>Xiphosura</taxon>
        <taxon>Limulidae</taxon>
        <taxon>Limulus</taxon>
    </lineage>
</organism>
<feature type="compositionally biased region" description="Basic and acidic residues" evidence="1">
    <location>
        <begin position="72"/>
        <end position="84"/>
    </location>
</feature>
<dbReference type="Pfam" id="PF10252">
    <property type="entry name" value="PP28"/>
    <property type="match status" value="1"/>
</dbReference>
<dbReference type="Proteomes" id="UP000694941">
    <property type="component" value="Unplaced"/>
</dbReference>
<gene>
    <name evidence="4" type="primary">LOC106458008</name>
</gene>
<keyword evidence="3" id="KW-1185">Reference proteome</keyword>
<reference evidence="4" key="1">
    <citation type="submission" date="2025-08" db="UniProtKB">
        <authorList>
            <consortium name="RefSeq"/>
        </authorList>
    </citation>
    <scope>IDENTIFICATION</scope>
    <source>
        <tissue evidence="4">Muscle</tissue>
    </source>
</reference>
<dbReference type="PANTHER" id="PTHR22055">
    <property type="entry name" value="28 KDA HEAT- AND ACID-STABLE PHOSPHOPROTEIN PDGF-ASSOCIATED PROTEIN"/>
    <property type="match status" value="1"/>
</dbReference>
<protein>
    <submittedName>
        <fullName evidence="4">28 kDa heat- and acid-stable phosphoprotein-like</fullName>
    </submittedName>
</protein>
<feature type="compositionally biased region" description="Basic and acidic residues" evidence="1">
    <location>
        <begin position="111"/>
        <end position="120"/>
    </location>
</feature>
<name>A0ABM1B1I9_LIMPO</name>
<dbReference type="GeneID" id="106458008"/>
<proteinExistence type="predicted"/>
<feature type="domain" description="Casein kinase substrate phosphoprotein PP28" evidence="2">
    <location>
        <begin position="87"/>
        <end position="165"/>
    </location>
</feature>
<feature type="compositionally biased region" description="Basic and acidic residues" evidence="1">
    <location>
        <begin position="30"/>
        <end position="41"/>
    </location>
</feature>
<evidence type="ECO:0000313" key="3">
    <source>
        <dbReference type="Proteomes" id="UP000694941"/>
    </source>
</evidence>
<feature type="region of interest" description="Disordered" evidence="1">
    <location>
        <begin position="154"/>
        <end position="174"/>
    </location>
</feature>
<feature type="region of interest" description="Disordered" evidence="1">
    <location>
        <begin position="1"/>
        <end position="120"/>
    </location>
</feature>
<evidence type="ECO:0000313" key="4">
    <source>
        <dbReference type="RefSeq" id="XP_013772912.1"/>
    </source>
</evidence>
<dbReference type="InterPro" id="IPR019380">
    <property type="entry name" value="Casein_kinase_sb_PP28"/>
</dbReference>
<dbReference type="InterPro" id="IPR039876">
    <property type="entry name" value="HAP28"/>
</dbReference>
<sequence length="174" mass="19775">MPRGRGGKSHKGKTRHFTSPEELEAHKKKTEREKQWREQKGELSSSDSEDEGATGKNKVSSSESEESSSENEQTKVKGIEHLIEVENPNRAVKKKPLKSESYVTEEAPQLSRREREEIEHQKAKANYMKLHAAGKTQEAQSDLARLALIRKQREEAAKKRDEARKVKESTKAGK</sequence>
<evidence type="ECO:0000259" key="2">
    <source>
        <dbReference type="Pfam" id="PF10252"/>
    </source>
</evidence>